<feature type="chain" id="PRO_5013998721" description="Aspartate 1-decarboxylase beta chain" evidence="9 13">
    <location>
        <begin position="1"/>
        <end position="28"/>
    </location>
</feature>
<organism evidence="14 15">
    <name type="scientific">Pseudodesulfovibrio piezophilus (strain DSM 21447 / JCM 15486 / C1TLV30)</name>
    <name type="common">Desulfovibrio piezophilus</name>
    <dbReference type="NCBI Taxonomy" id="1322246"/>
    <lineage>
        <taxon>Bacteria</taxon>
        <taxon>Pseudomonadati</taxon>
        <taxon>Thermodesulfobacteriota</taxon>
        <taxon>Desulfovibrionia</taxon>
        <taxon>Desulfovibrionales</taxon>
        <taxon>Desulfovibrionaceae</taxon>
    </lineage>
</organism>
<dbReference type="Gene3D" id="2.40.40.20">
    <property type="match status" value="1"/>
</dbReference>
<dbReference type="eggNOG" id="COG0853">
    <property type="taxonomic scope" value="Bacteria"/>
</dbReference>
<comment type="catalytic activity">
    <reaction evidence="9">
        <text>L-aspartate + H(+) = beta-alanine + CO2</text>
        <dbReference type="Rhea" id="RHEA:19497"/>
        <dbReference type="ChEBI" id="CHEBI:15378"/>
        <dbReference type="ChEBI" id="CHEBI:16526"/>
        <dbReference type="ChEBI" id="CHEBI:29991"/>
        <dbReference type="ChEBI" id="CHEBI:57966"/>
        <dbReference type="EC" id="4.1.1.11"/>
    </reaction>
</comment>
<evidence type="ECO:0000256" key="13">
    <source>
        <dbReference type="PIRSR" id="PIRSR006246-5"/>
    </source>
</evidence>
<sequence length="128" mass="14007">MKTVAQRCFLSAKIHGATITCAKLEYRGSLSIDSSLMKAVGLIPYEKIDVYNLDNGERLTTYAIPGEPGEICLNGAAAHKGQVGQRVIIASYAWFSEEEALSYKPKVVIAGKDNTVDEFLECDITLDF</sequence>
<feature type="binding site" evidence="9 11">
    <location>
        <begin position="75"/>
        <end position="77"/>
    </location>
    <ligand>
        <name>substrate</name>
    </ligand>
</feature>
<keyword evidence="5 9" id="KW-0865">Zymogen</keyword>
<dbReference type="PATRIC" id="fig|879567.3.peg.1490"/>
<comment type="subcellular location">
    <subcellularLocation>
        <location evidence="9">Cytoplasm</location>
    </subcellularLocation>
</comment>
<feature type="active site" description="Schiff-base intermediate with substrate; via pyruvic acid" evidence="9 10">
    <location>
        <position position="29"/>
    </location>
</feature>
<keyword evidence="6 9" id="KW-0456">Lyase</keyword>
<dbReference type="HOGENOM" id="CLU_115305_2_1_7"/>
<dbReference type="UniPathway" id="UPA00028">
    <property type="reaction ID" value="UER00002"/>
</dbReference>
<dbReference type="NCBIfam" id="TIGR00223">
    <property type="entry name" value="panD"/>
    <property type="match status" value="1"/>
</dbReference>
<dbReference type="EMBL" id="FO203427">
    <property type="protein sequence ID" value="CCH48664.1"/>
    <property type="molecule type" value="Genomic_DNA"/>
</dbReference>
<feature type="chain" id="PRO_5013998720" description="Aspartate 1-decarboxylase alpha chain" evidence="9 13">
    <location>
        <begin position="29"/>
        <end position="128"/>
    </location>
</feature>
<comment type="pathway">
    <text evidence="9">Cofactor biosynthesis; (R)-pantothenate biosynthesis; beta-alanine from L-aspartate: step 1/1.</text>
</comment>
<comment type="similarity">
    <text evidence="9">Belongs to the PanD family.</text>
</comment>
<dbReference type="BioCyc" id="DPIE1322246:BN4_RS07175-MONOMER"/>
<dbReference type="Proteomes" id="UP000011724">
    <property type="component" value="Chromosome"/>
</dbReference>
<keyword evidence="8 9" id="KW-0670">Pyruvate</keyword>
<dbReference type="GO" id="GO:0005829">
    <property type="term" value="C:cytosol"/>
    <property type="evidence" value="ECO:0007669"/>
    <property type="project" value="TreeGrafter"/>
</dbReference>
<evidence type="ECO:0000313" key="14">
    <source>
        <dbReference type="EMBL" id="CCH48664.1"/>
    </source>
</evidence>
<name>M1WPY3_PSEP2</name>
<gene>
    <name evidence="9 14" type="primary">panD</name>
    <name evidence="14" type="ordered locus">BN4_11429</name>
</gene>
<evidence type="ECO:0000256" key="1">
    <source>
        <dbReference type="ARBA" id="ARBA00022490"/>
    </source>
</evidence>
<dbReference type="PANTHER" id="PTHR21012:SF0">
    <property type="entry name" value="ASPARTATE 1-DECARBOXYLASE"/>
    <property type="match status" value="1"/>
</dbReference>
<dbReference type="HAMAP" id="MF_00446">
    <property type="entry name" value="PanD"/>
    <property type="match status" value="1"/>
</dbReference>
<comment type="PTM">
    <text evidence="9 12">Is synthesized initially as an inactive proenzyme, which is activated by self-cleavage at a specific serine bond to produce a beta-subunit with a hydroxyl group at its C-terminus and an alpha-subunit with a pyruvoyl group at its N-terminus.</text>
</comment>
<proteinExistence type="inferred from homology"/>
<comment type="subunit">
    <text evidence="9">Heterooctamer of four alpha and four beta subunits.</text>
</comment>
<reference evidence="15" key="2">
    <citation type="journal article" date="2013" name="Stand. Genomic Sci.">
        <title>Complete genome sequence of Desulfocapsa sulfexigens, a marine deltaproteobacterium specialized in disproportionating inorganic sulfur compounds.</title>
        <authorList>
            <person name="Finster K.W."/>
            <person name="Kjeldsen K.U."/>
            <person name="Kube M."/>
            <person name="Reinhardt R."/>
            <person name="Mussmann M."/>
            <person name="Amann R."/>
            <person name="Schreiber L."/>
        </authorList>
    </citation>
    <scope>NUCLEOTIDE SEQUENCE [LARGE SCALE GENOMIC DNA]</scope>
    <source>
        <strain evidence="15">DSM 10523 / SB164P1</strain>
    </source>
</reference>
<keyword evidence="15" id="KW-1185">Reference proteome</keyword>
<dbReference type="KEGG" id="dpi:BN4_11429"/>
<dbReference type="AlphaFoldDB" id="M1WPY3"/>
<feature type="active site" description="Proton donor" evidence="9 10">
    <location>
        <position position="62"/>
    </location>
</feature>
<dbReference type="SUPFAM" id="SSF50692">
    <property type="entry name" value="ADC-like"/>
    <property type="match status" value="1"/>
</dbReference>
<dbReference type="EC" id="4.1.1.11" evidence="9"/>
<keyword evidence="2 9" id="KW-0566">Pantothenate biosynthesis</keyword>
<evidence type="ECO:0000256" key="6">
    <source>
        <dbReference type="ARBA" id="ARBA00023239"/>
    </source>
</evidence>
<evidence type="ECO:0000313" key="15">
    <source>
        <dbReference type="Proteomes" id="UP000011724"/>
    </source>
</evidence>
<evidence type="ECO:0000256" key="9">
    <source>
        <dbReference type="HAMAP-Rule" id="MF_00446"/>
    </source>
</evidence>
<keyword evidence="3 9" id="KW-0210">Decarboxylase</keyword>
<keyword evidence="7 9" id="KW-0704">Schiff base</keyword>
<dbReference type="PIRSF" id="PIRSF006246">
    <property type="entry name" value="Asp_decarbox"/>
    <property type="match status" value="1"/>
</dbReference>
<accession>M1WPY3</accession>
<dbReference type="Pfam" id="PF02261">
    <property type="entry name" value="Asp_decarbox"/>
    <property type="match status" value="1"/>
</dbReference>
<comment type="cofactor">
    <cofactor evidence="9 10">
        <name>pyruvate</name>
        <dbReference type="ChEBI" id="CHEBI:15361"/>
    </cofactor>
    <text evidence="9 10">Binds 1 pyruvoyl group covalently per subunit.</text>
</comment>
<evidence type="ECO:0000256" key="3">
    <source>
        <dbReference type="ARBA" id="ARBA00022793"/>
    </source>
</evidence>
<dbReference type="GO" id="GO:0015940">
    <property type="term" value="P:pantothenate biosynthetic process"/>
    <property type="evidence" value="ECO:0007669"/>
    <property type="project" value="UniProtKB-UniRule"/>
</dbReference>
<dbReference type="STRING" id="1322246.BN4_11429"/>
<dbReference type="CDD" id="cd06919">
    <property type="entry name" value="Asp_decarbox"/>
    <property type="match status" value="1"/>
</dbReference>
<evidence type="ECO:0000256" key="4">
    <source>
        <dbReference type="ARBA" id="ARBA00022813"/>
    </source>
</evidence>
<reference evidence="14 15" key="1">
    <citation type="journal article" date="2013" name="PLoS ONE">
        <title>The first genomic and proteomic characterization of a deep-sea sulfate reducer: insights into the piezophilic lifestyle of Desulfovibrio piezophilus.</title>
        <authorList>
            <person name="Pradel N."/>
            <person name="Ji B."/>
            <person name="Gimenez G."/>
            <person name="Talla E."/>
            <person name="Lenoble P."/>
            <person name="Garel M."/>
            <person name="Tamburini C."/>
            <person name="Fourquet P."/>
            <person name="Lebrun R."/>
            <person name="Bertin P."/>
            <person name="Denis Y."/>
            <person name="Pophillat M."/>
            <person name="Barbe V."/>
            <person name="Ollivier B."/>
            <person name="Dolla A."/>
        </authorList>
    </citation>
    <scope>NUCLEOTIDE SEQUENCE [LARGE SCALE GENOMIC DNA]</scope>
    <source>
        <strain evidence="15">DSM 10523 / SB164P1</strain>
    </source>
</reference>
<keyword evidence="1 9" id="KW-0963">Cytoplasm</keyword>
<evidence type="ECO:0000256" key="5">
    <source>
        <dbReference type="ARBA" id="ARBA00023145"/>
    </source>
</evidence>
<comment type="function">
    <text evidence="9">Catalyzes the pyruvoyl-dependent decarboxylation of aspartate to produce beta-alanine.</text>
</comment>
<dbReference type="GO" id="GO:0006523">
    <property type="term" value="P:alanine biosynthetic process"/>
    <property type="evidence" value="ECO:0007669"/>
    <property type="project" value="InterPro"/>
</dbReference>
<protein>
    <recommendedName>
        <fullName evidence="9">Aspartate 1-decarboxylase</fullName>
        <ecNumber evidence="9">4.1.1.11</ecNumber>
    </recommendedName>
    <alternativeName>
        <fullName evidence="9">Aspartate alpha-decarboxylase</fullName>
    </alternativeName>
    <component>
        <recommendedName>
            <fullName evidence="9">Aspartate 1-decarboxylase beta chain</fullName>
        </recommendedName>
    </component>
    <component>
        <recommendedName>
            <fullName evidence="9">Aspartate 1-decarboxylase alpha chain</fullName>
        </recommendedName>
    </component>
</protein>
<evidence type="ECO:0000256" key="7">
    <source>
        <dbReference type="ARBA" id="ARBA00023270"/>
    </source>
</evidence>
<evidence type="ECO:0000256" key="2">
    <source>
        <dbReference type="ARBA" id="ARBA00022655"/>
    </source>
</evidence>
<dbReference type="InterPro" id="IPR009010">
    <property type="entry name" value="Asp_de-COase-like_dom_sf"/>
</dbReference>
<feature type="binding site" evidence="9 11">
    <location>
        <position position="61"/>
    </location>
    <ligand>
        <name>substrate</name>
    </ligand>
</feature>
<evidence type="ECO:0000256" key="11">
    <source>
        <dbReference type="PIRSR" id="PIRSR006246-2"/>
    </source>
</evidence>
<feature type="modified residue" description="Pyruvic acid (Ser)" evidence="9 12">
    <location>
        <position position="29"/>
    </location>
</feature>
<dbReference type="InterPro" id="IPR003190">
    <property type="entry name" value="Asp_decarbox"/>
</dbReference>
<keyword evidence="4 9" id="KW-0068">Autocatalytic cleavage</keyword>
<evidence type="ECO:0000256" key="8">
    <source>
        <dbReference type="ARBA" id="ARBA00023317"/>
    </source>
</evidence>
<evidence type="ECO:0000256" key="10">
    <source>
        <dbReference type="PIRSR" id="PIRSR006246-1"/>
    </source>
</evidence>
<dbReference type="PANTHER" id="PTHR21012">
    <property type="entry name" value="ASPARTATE 1-DECARBOXYLASE"/>
    <property type="match status" value="1"/>
</dbReference>
<dbReference type="GO" id="GO:0004068">
    <property type="term" value="F:aspartate 1-decarboxylase activity"/>
    <property type="evidence" value="ECO:0007669"/>
    <property type="project" value="UniProtKB-UniRule"/>
</dbReference>
<evidence type="ECO:0000256" key="12">
    <source>
        <dbReference type="PIRSR" id="PIRSR006246-3"/>
    </source>
</evidence>